<comment type="caution">
    <text evidence="3">The sequence shown here is derived from an EMBL/GenBank/DDBJ whole genome shotgun (WGS) entry which is preliminary data.</text>
</comment>
<dbReference type="InterPro" id="IPR041694">
    <property type="entry name" value="ADH_N_2"/>
</dbReference>
<organism evidence="3 4">
    <name type="scientific">Favolaschia claudopus</name>
    <dbReference type="NCBI Taxonomy" id="2862362"/>
    <lineage>
        <taxon>Eukaryota</taxon>
        <taxon>Fungi</taxon>
        <taxon>Dikarya</taxon>
        <taxon>Basidiomycota</taxon>
        <taxon>Agaricomycotina</taxon>
        <taxon>Agaricomycetes</taxon>
        <taxon>Agaricomycetidae</taxon>
        <taxon>Agaricales</taxon>
        <taxon>Marasmiineae</taxon>
        <taxon>Mycenaceae</taxon>
        <taxon>Favolaschia</taxon>
    </lineage>
</organism>
<dbReference type="SMART" id="SM00829">
    <property type="entry name" value="PKS_ER"/>
    <property type="match status" value="1"/>
</dbReference>
<dbReference type="SUPFAM" id="SSF50129">
    <property type="entry name" value="GroES-like"/>
    <property type="match status" value="1"/>
</dbReference>
<accession>A0AAW0C243</accession>
<protein>
    <submittedName>
        <fullName evidence="3">NAD(P)-binding protein</fullName>
    </submittedName>
</protein>
<dbReference type="Gene3D" id="3.90.180.10">
    <property type="entry name" value="Medium-chain alcohol dehydrogenases, catalytic domain"/>
    <property type="match status" value="1"/>
</dbReference>
<dbReference type="SUPFAM" id="SSF51735">
    <property type="entry name" value="NAD(P)-binding Rossmann-fold domains"/>
    <property type="match status" value="1"/>
</dbReference>
<dbReference type="GO" id="GO:0016628">
    <property type="term" value="F:oxidoreductase activity, acting on the CH-CH group of donors, NAD or NADP as acceptor"/>
    <property type="evidence" value="ECO:0007669"/>
    <property type="project" value="InterPro"/>
</dbReference>
<proteinExistence type="predicted"/>
<feature type="domain" description="Enoyl reductase (ER)" evidence="2">
    <location>
        <begin position="44"/>
        <end position="333"/>
    </location>
</feature>
<evidence type="ECO:0000259" key="2">
    <source>
        <dbReference type="SMART" id="SM00829"/>
    </source>
</evidence>
<dbReference type="Gene3D" id="3.40.50.720">
    <property type="entry name" value="NAD(P)-binding Rossmann-like Domain"/>
    <property type="match status" value="1"/>
</dbReference>
<evidence type="ECO:0000313" key="3">
    <source>
        <dbReference type="EMBL" id="KAK7032713.1"/>
    </source>
</evidence>
<keyword evidence="4" id="KW-1185">Reference proteome</keyword>
<evidence type="ECO:0000256" key="1">
    <source>
        <dbReference type="ARBA" id="ARBA00023002"/>
    </source>
</evidence>
<dbReference type="Pfam" id="PF16884">
    <property type="entry name" value="ADH_N_2"/>
    <property type="match status" value="1"/>
</dbReference>
<dbReference type="InterPro" id="IPR013149">
    <property type="entry name" value="ADH-like_C"/>
</dbReference>
<dbReference type="InterPro" id="IPR011032">
    <property type="entry name" value="GroES-like_sf"/>
</dbReference>
<sequence length="338" mass="36555">MTFTKNSRVLFNSVPTGYPVPGETTVYDSTQTIDLENVSLEGGILLKTLVLSVDPYFRVLMNGEGHPASFQIGKPLYGFGIAKVLRSENTGFAIGQHVFGYNLVHEEYSVVPDPTGLQIMDKVANLPWSVYLGPAGLPGQTAYIGWKEFANAKEGETVFVTTGAGMMVIQLAKQAGLKVIASAGSEEKVKFMKSIGADVAFNYKFTDTRGVLAKEGPIDIYWDNVGGDILDAALEFSAVQGRFLECGAISGYNTGHQPLKNFHLICDRSLHIHGVLMGHLPIAKYIGEFYATMLPKLASGEIKFREDVSHGLDKMGDVILAVQKGSNKAKAVVVVAED</sequence>
<gene>
    <name evidence="3" type="ORF">R3P38DRAFT_2918482</name>
</gene>
<dbReference type="Proteomes" id="UP001362999">
    <property type="component" value="Unassembled WGS sequence"/>
</dbReference>
<dbReference type="EMBL" id="JAWWNJ010000023">
    <property type="protein sequence ID" value="KAK7032713.1"/>
    <property type="molecule type" value="Genomic_DNA"/>
</dbReference>
<name>A0AAW0C243_9AGAR</name>
<dbReference type="InterPro" id="IPR020843">
    <property type="entry name" value="ER"/>
</dbReference>
<evidence type="ECO:0000313" key="4">
    <source>
        <dbReference type="Proteomes" id="UP001362999"/>
    </source>
</evidence>
<dbReference type="PANTHER" id="PTHR43205:SF7">
    <property type="entry name" value="PROSTAGLANDIN REDUCTASE 1"/>
    <property type="match status" value="1"/>
</dbReference>
<dbReference type="AlphaFoldDB" id="A0AAW0C243"/>
<dbReference type="PANTHER" id="PTHR43205">
    <property type="entry name" value="PROSTAGLANDIN REDUCTASE"/>
    <property type="match status" value="1"/>
</dbReference>
<dbReference type="InterPro" id="IPR036291">
    <property type="entry name" value="NAD(P)-bd_dom_sf"/>
</dbReference>
<reference evidence="3 4" key="1">
    <citation type="journal article" date="2024" name="J Genomics">
        <title>Draft genome sequencing and assembly of Favolaschia claudopus CIRM-BRFM 2984 isolated from oak limbs.</title>
        <authorList>
            <person name="Navarro D."/>
            <person name="Drula E."/>
            <person name="Chaduli D."/>
            <person name="Cazenave R."/>
            <person name="Ahrendt S."/>
            <person name="Wang J."/>
            <person name="Lipzen A."/>
            <person name="Daum C."/>
            <person name="Barry K."/>
            <person name="Grigoriev I.V."/>
            <person name="Favel A."/>
            <person name="Rosso M.N."/>
            <person name="Martin F."/>
        </authorList>
    </citation>
    <scope>NUCLEOTIDE SEQUENCE [LARGE SCALE GENOMIC DNA]</scope>
    <source>
        <strain evidence="3 4">CIRM-BRFM 2984</strain>
    </source>
</reference>
<dbReference type="InterPro" id="IPR045010">
    <property type="entry name" value="MDR_fam"/>
</dbReference>
<dbReference type="Pfam" id="PF00107">
    <property type="entry name" value="ADH_zinc_N"/>
    <property type="match status" value="1"/>
</dbReference>
<keyword evidence="1" id="KW-0560">Oxidoreductase</keyword>
<dbReference type="CDD" id="cd05288">
    <property type="entry name" value="PGDH"/>
    <property type="match status" value="1"/>
</dbReference>